<feature type="compositionally biased region" description="Basic and acidic residues" evidence="1">
    <location>
        <begin position="87"/>
        <end position="100"/>
    </location>
</feature>
<evidence type="ECO:0000313" key="2">
    <source>
        <dbReference type="EMBL" id="KAK8775443.1"/>
    </source>
</evidence>
<evidence type="ECO:0000256" key="1">
    <source>
        <dbReference type="SAM" id="MobiDB-lite"/>
    </source>
</evidence>
<dbReference type="Proteomes" id="UP001321473">
    <property type="component" value="Unassembled WGS sequence"/>
</dbReference>
<dbReference type="AlphaFoldDB" id="A0AAQ4ELZ4"/>
<comment type="caution">
    <text evidence="2">The sequence shown here is derived from an EMBL/GenBank/DDBJ whole genome shotgun (WGS) entry which is preliminary data.</text>
</comment>
<evidence type="ECO:0000313" key="3">
    <source>
        <dbReference type="Proteomes" id="UP001321473"/>
    </source>
</evidence>
<keyword evidence="3" id="KW-1185">Reference proteome</keyword>
<proteinExistence type="predicted"/>
<sequence length="176" mass="20389">MTDSKSVRSGVSGQRPEFLVRIAERIAPHPRLFYVSCGQDSSCHVSRRYVLNNGHNFASESSRHQEKKNTGQRWSRRRRTQENAGPGEEHRTTLVQEKKNAGQRWSRRRTQDNAGPGEEEHRTTLVQENTGQRWSRRRTQDNAGSGEEHRTTLVQEKKNTGQRWSRRRGTQDNAGR</sequence>
<reference evidence="2 3" key="1">
    <citation type="journal article" date="2023" name="Arcadia Sci">
        <title>De novo assembly of a long-read Amblyomma americanum tick genome.</title>
        <authorList>
            <person name="Chou S."/>
            <person name="Poskanzer K.E."/>
            <person name="Rollins M."/>
            <person name="Thuy-Boun P.S."/>
        </authorList>
    </citation>
    <scope>NUCLEOTIDE SEQUENCE [LARGE SCALE GENOMIC DNA]</scope>
    <source>
        <strain evidence="2">F_SG_1</strain>
        <tissue evidence="2">Salivary glands</tissue>
    </source>
</reference>
<feature type="region of interest" description="Disordered" evidence="1">
    <location>
        <begin position="56"/>
        <end position="176"/>
    </location>
</feature>
<gene>
    <name evidence="2" type="ORF">V5799_031213</name>
</gene>
<organism evidence="2 3">
    <name type="scientific">Amblyomma americanum</name>
    <name type="common">Lone star tick</name>
    <dbReference type="NCBI Taxonomy" id="6943"/>
    <lineage>
        <taxon>Eukaryota</taxon>
        <taxon>Metazoa</taxon>
        <taxon>Ecdysozoa</taxon>
        <taxon>Arthropoda</taxon>
        <taxon>Chelicerata</taxon>
        <taxon>Arachnida</taxon>
        <taxon>Acari</taxon>
        <taxon>Parasitiformes</taxon>
        <taxon>Ixodida</taxon>
        <taxon>Ixodoidea</taxon>
        <taxon>Ixodidae</taxon>
        <taxon>Amblyomminae</taxon>
        <taxon>Amblyomma</taxon>
    </lineage>
</organism>
<dbReference type="EMBL" id="JARKHS020014136">
    <property type="protein sequence ID" value="KAK8775443.1"/>
    <property type="molecule type" value="Genomic_DNA"/>
</dbReference>
<protein>
    <submittedName>
        <fullName evidence="2">Uncharacterized protein</fullName>
    </submittedName>
</protein>
<feature type="compositionally biased region" description="Basic and acidic residues" evidence="1">
    <location>
        <begin position="146"/>
        <end position="159"/>
    </location>
</feature>
<feature type="compositionally biased region" description="Polar residues" evidence="1">
    <location>
        <begin position="124"/>
        <end position="133"/>
    </location>
</feature>
<name>A0AAQ4ELZ4_AMBAM</name>
<accession>A0AAQ4ELZ4</accession>